<evidence type="ECO:0000256" key="12">
    <source>
        <dbReference type="PROSITE-ProRule" id="PRU00059"/>
    </source>
</evidence>
<reference evidence="17" key="1">
    <citation type="submission" date="2021-10" db="EMBL/GenBank/DDBJ databases">
        <title>Tropical sea cucumber genome reveals ecological adaptation and Cuvierian tubules defense mechanism.</title>
        <authorList>
            <person name="Chen T."/>
        </authorList>
    </citation>
    <scope>NUCLEOTIDE SEQUENCE</scope>
    <source>
        <strain evidence="17">Nanhai2018</strain>
        <tissue evidence="17">Muscle</tissue>
    </source>
</reference>
<dbReference type="SMART" id="SM00369">
    <property type="entry name" value="LRR_TYP"/>
    <property type="match status" value="3"/>
</dbReference>
<dbReference type="SMART" id="SM00042">
    <property type="entry name" value="CUB"/>
    <property type="match status" value="3"/>
</dbReference>
<keyword evidence="5" id="KW-0677">Repeat</keyword>
<evidence type="ECO:0000256" key="3">
    <source>
        <dbReference type="ARBA" id="ARBA00022614"/>
    </source>
</evidence>
<evidence type="ECO:0000313" key="18">
    <source>
        <dbReference type="Proteomes" id="UP001152320"/>
    </source>
</evidence>
<feature type="transmembrane region" description="Helical" evidence="13">
    <location>
        <begin position="1153"/>
        <end position="1177"/>
    </location>
</feature>
<dbReference type="CDD" id="cd00041">
    <property type="entry name" value="CUB"/>
    <property type="match status" value="1"/>
</dbReference>
<sequence>MPIVFVLVPNNRVFNTNFTSKGSICGSRLHAVRTPNFSKIFKVCLYEGNTTVISSPGFPVNYSANYFGEWKLLSTAGGFLLNFTSFDTEYGYDFLYIYSGVNTSVANYEKTLNGRIDIAYNIYVLEFPYLLLQFISDYSIQESGFRVEITAINVTSHDICERRLITVSERCNFHLFCKSGLDEADCGELVSGQRLEISSSSFPYVFHKDDLYFYREWRFAYSGGYQVNLTLLNSDYWGGHLDIETSKNQRELLYTNRFHWHSDTSFTYAYDTAFLRIVLRFPNSRTRLESGNIYYPLQEFHADILMRNVTSLIDCSKVCRIQLLTNPRGEIGQNSTEDVNLGIYFNCICEWNITVDNSYFIKLNITFMNLPCDITPLEIFSSGKSVSSGSIGSVCGYDPRLIISDGNTLLLRLQVSTEPTGYGFRAFYEEIDKPGCGTIPSNPYSSVNLTCTTQAAFIASANYLQEVYDIHTYWHITTSQSTYIEVHFLEFDLYSETSYCEEEYLEFQMESSTVRLCNMNLKNNSSPFLSDKNELTIELNIYGYYWQSRLLAFYKEKNFISSVKSIAIRPNLTCMDLPHGERQYCYCLFIDHKNISWIEASAACRHCGNGSYLATIRSQRDMDFLQQLILQEGEPLRSTYIGLIWDDEKERHKWTDGDPLSFSSWRVSRSFSSNRIFWCSKWQSLLVTMEVAFIQHFIVISFPIVKTAVTNVDAYIQRVQLTSFAVIVVAAFLGLKSVIYSRIVTMVQMKEIAMRTTVLVVLTSVMDLLIEHAYHNPRFLTDVKRHVNDHGRNSSDSTAVTIHDAVLRDLKDFPFLLRLDLSGSNIQIIRDGDFQETTNLKHLYLDRNNITTINEGSFQGLDKLKYLDLSGNPLTMIGERPFKPLKSLEILYSDKFYFCCLEFSPPPDECYPRAGQFSGCHNLMRNTFLRMNLWLLGIAAVFGNGFVLIFRICRRDIFPHRDRNPAQAILIFNLAIADFLIGIYMLIIAGADLKFQNVYYQFSEHWQTSSLCKFAGFLSVVGSEASVMFLTVITVDRFQGVVFPFSRKKLRFKSTLLVAGCVWTLAIIISGLPLIPFPYFGESYYGRSSVCLALPLTPEYRPGWLYSIFVFLVFNFLSFSVMLVCYVIIYVKASKSLRFRGNVNSMSDRQVQIAMRMFFLVFTDMACWMPVIIMGMLSQSRVVTISGEVYAWTAVLILPVNSALNPYLYTFFIKATRRKSQSVRSHSRYSQSHQTTVIDSRPSVQDHVNAAYNGKDVFTDLMSDLISDFRRNHLIVTLMTSTVIERSLTSLRKEEKFSLSRKEKENIKLDVKKGVNCLHDNYIIHGRISPEYVIIDESPEEEARAFLLFTPLTTVVKGNNNDDSFEILKEKDLRDLERIFEVL</sequence>
<keyword evidence="4 13" id="KW-0812">Transmembrane</keyword>
<dbReference type="InterPro" id="IPR017452">
    <property type="entry name" value="GPCR_Rhodpsn_7TM"/>
</dbReference>
<feature type="transmembrane region" description="Helical" evidence="13">
    <location>
        <begin position="970"/>
        <end position="991"/>
    </location>
</feature>
<keyword evidence="10" id="KW-0675">Receptor</keyword>
<evidence type="ECO:0000256" key="10">
    <source>
        <dbReference type="ARBA" id="ARBA00023170"/>
    </source>
</evidence>
<dbReference type="GO" id="GO:0009755">
    <property type="term" value="P:hormone-mediated signaling pathway"/>
    <property type="evidence" value="ECO:0007669"/>
    <property type="project" value="TreeGrafter"/>
</dbReference>
<dbReference type="GO" id="GO:0008528">
    <property type="term" value="F:G protein-coupled peptide receptor activity"/>
    <property type="evidence" value="ECO:0007669"/>
    <property type="project" value="TreeGrafter"/>
</dbReference>
<dbReference type="InterPro" id="IPR000276">
    <property type="entry name" value="GPCR_Rhodpsn"/>
</dbReference>
<dbReference type="PANTHER" id="PTHR24372">
    <property type="entry name" value="GLYCOPROTEIN HORMONE RECEPTOR"/>
    <property type="match status" value="1"/>
</dbReference>
<keyword evidence="2" id="KW-1003">Cell membrane</keyword>
<dbReference type="InterPro" id="IPR035914">
    <property type="entry name" value="Sperma_CUB_dom_sf"/>
</dbReference>
<evidence type="ECO:0000256" key="2">
    <source>
        <dbReference type="ARBA" id="ARBA00022475"/>
    </source>
</evidence>
<dbReference type="SMART" id="SM00034">
    <property type="entry name" value="CLECT"/>
    <property type="match status" value="1"/>
</dbReference>
<dbReference type="SUPFAM" id="SSF81321">
    <property type="entry name" value="Family A G protein-coupled receptor-like"/>
    <property type="match status" value="1"/>
</dbReference>
<dbReference type="InterPro" id="IPR002131">
    <property type="entry name" value="Gphrmn_rcpt_fam"/>
</dbReference>
<evidence type="ECO:0000259" key="14">
    <source>
        <dbReference type="PROSITE" id="PS01180"/>
    </source>
</evidence>
<dbReference type="EMBL" id="JAIZAY010000016">
    <property type="protein sequence ID" value="KAJ8027087.1"/>
    <property type="molecule type" value="Genomic_DNA"/>
</dbReference>
<comment type="caution">
    <text evidence="17">The sequence shown here is derived from an EMBL/GenBank/DDBJ whole genome shotgun (WGS) entry which is preliminary data.</text>
</comment>
<dbReference type="GO" id="GO:0016500">
    <property type="term" value="F:protein-hormone receptor activity"/>
    <property type="evidence" value="ECO:0007669"/>
    <property type="project" value="InterPro"/>
</dbReference>
<evidence type="ECO:0000313" key="17">
    <source>
        <dbReference type="EMBL" id="KAJ8027087.1"/>
    </source>
</evidence>
<evidence type="ECO:0000256" key="1">
    <source>
        <dbReference type="ARBA" id="ARBA00004651"/>
    </source>
</evidence>
<dbReference type="InterPro" id="IPR016186">
    <property type="entry name" value="C-type_lectin-like/link_sf"/>
</dbReference>
<evidence type="ECO:0008006" key="19">
    <source>
        <dbReference type="Google" id="ProtNLM"/>
    </source>
</evidence>
<keyword evidence="6 13" id="KW-1133">Transmembrane helix</keyword>
<dbReference type="Gene3D" id="1.20.1070.10">
    <property type="entry name" value="Rhodopsin 7-helix transmembrane proteins"/>
    <property type="match status" value="1"/>
</dbReference>
<dbReference type="Gene3D" id="3.80.10.10">
    <property type="entry name" value="Ribonuclease Inhibitor"/>
    <property type="match status" value="1"/>
</dbReference>
<proteinExistence type="predicted"/>
<dbReference type="InterPro" id="IPR000859">
    <property type="entry name" value="CUB_dom"/>
</dbReference>
<dbReference type="InterPro" id="IPR016187">
    <property type="entry name" value="CTDL_fold"/>
</dbReference>
<dbReference type="PANTHER" id="PTHR24372:SF77">
    <property type="entry name" value="G-PROTEIN COUPLED RECEPTORS FAMILY 1 PROFILE DOMAIN-CONTAINING PROTEIN"/>
    <property type="match status" value="1"/>
</dbReference>
<keyword evidence="8 13" id="KW-0472">Membrane</keyword>
<protein>
    <recommendedName>
        <fullName evidence="19">G-protein coupled receptor GRL101</fullName>
    </recommendedName>
</protein>
<evidence type="ECO:0000256" key="4">
    <source>
        <dbReference type="ARBA" id="ARBA00022692"/>
    </source>
</evidence>
<evidence type="ECO:0000256" key="5">
    <source>
        <dbReference type="ARBA" id="ARBA00022737"/>
    </source>
</evidence>
<dbReference type="Gene3D" id="2.60.120.290">
    <property type="entry name" value="Spermadhesin, CUB domain"/>
    <property type="match status" value="3"/>
</dbReference>
<evidence type="ECO:0000259" key="15">
    <source>
        <dbReference type="PROSITE" id="PS50041"/>
    </source>
</evidence>
<dbReference type="GO" id="GO:0005886">
    <property type="term" value="C:plasma membrane"/>
    <property type="evidence" value="ECO:0007669"/>
    <property type="project" value="UniProtKB-SubCell"/>
</dbReference>
<keyword evidence="18" id="KW-1185">Reference proteome</keyword>
<feature type="domain" description="CUB" evidence="14">
    <location>
        <begin position="25"/>
        <end position="152"/>
    </location>
</feature>
<keyword evidence="3" id="KW-0433">Leucine-rich repeat</keyword>
<gene>
    <name evidence="17" type="ORF">HOLleu_32124</name>
</gene>
<organism evidence="17 18">
    <name type="scientific">Holothuria leucospilota</name>
    <name type="common">Black long sea cucumber</name>
    <name type="synonym">Mertensiothuria leucospilota</name>
    <dbReference type="NCBI Taxonomy" id="206669"/>
    <lineage>
        <taxon>Eukaryota</taxon>
        <taxon>Metazoa</taxon>
        <taxon>Echinodermata</taxon>
        <taxon>Eleutherozoa</taxon>
        <taxon>Echinozoa</taxon>
        <taxon>Holothuroidea</taxon>
        <taxon>Aspidochirotacea</taxon>
        <taxon>Aspidochirotida</taxon>
        <taxon>Holothuriidae</taxon>
        <taxon>Holothuria</taxon>
    </lineage>
</organism>
<dbReference type="SUPFAM" id="SSF49854">
    <property type="entry name" value="Spermadhesin, CUB domain"/>
    <property type="match status" value="3"/>
</dbReference>
<feature type="transmembrane region" description="Helical" evidence="13">
    <location>
        <begin position="931"/>
        <end position="950"/>
    </location>
</feature>
<dbReference type="PROSITE" id="PS01180">
    <property type="entry name" value="CUB"/>
    <property type="match status" value="3"/>
</dbReference>
<feature type="domain" description="CUB" evidence="14">
    <location>
        <begin position="319"/>
        <end position="431"/>
    </location>
</feature>
<dbReference type="PROSITE" id="PS50041">
    <property type="entry name" value="C_TYPE_LECTIN_2"/>
    <property type="match status" value="1"/>
</dbReference>
<keyword evidence="9 12" id="KW-1015">Disulfide bond</keyword>
<dbReference type="InterPro" id="IPR001304">
    <property type="entry name" value="C-type_lectin-like"/>
</dbReference>
<dbReference type="CDD" id="cd00037">
    <property type="entry name" value="CLECT"/>
    <property type="match status" value="1"/>
</dbReference>
<evidence type="ECO:0000256" key="7">
    <source>
        <dbReference type="ARBA" id="ARBA00023040"/>
    </source>
</evidence>
<accession>A0A9Q0YTV3</accession>
<dbReference type="Pfam" id="PF00001">
    <property type="entry name" value="7tm_1"/>
    <property type="match status" value="1"/>
</dbReference>
<feature type="transmembrane region" description="Helical" evidence="13">
    <location>
        <begin position="1056"/>
        <end position="1075"/>
    </location>
</feature>
<feature type="domain" description="G-protein coupled receptors family 1 profile" evidence="16">
    <location>
        <begin position="943"/>
        <end position="1209"/>
    </location>
</feature>
<feature type="domain" description="CUB" evidence="14">
    <location>
        <begin position="436"/>
        <end position="566"/>
    </location>
</feature>
<dbReference type="InterPro" id="IPR001611">
    <property type="entry name" value="Leu-rich_rpt"/>
</dbReference>
<evidence type="ECO:0000256" key="13">
    <source>
        <dbReference type="SAM" id="Phobius"/>
    </source>
</evidence>
<dbReference type="PRINTS" id="PR00237">
    <property type="entry name" value="GPCRRHODOPSN"/>
</dbReference>
<feature type="transmembrane region" description="Helical" evidence="13">
    <location>
        <begin position="1104"/>
        <end position="1132"/>
    </location>
</feature>
<dbReference type="InterPro" id="IPR032675">
    <property type="entry name" value="LRR_dom_sf"/>
</dbReference>
<dbReference type="PROSITE" id="PS51450">
    <property type="entry name" value="LRR"/>
    <property type="match status" value="2"/>
</dbReference>
<feature type="disulfide bond" evidence="12">
    <location>
        <begin position="500"/>
        <end position="517"/>
    </location>
</feature>
<feature type="transmembrane region" description="Helical" evidence="13">
    <location>
        <begin position="1014"/>
        <end position="1035"/>
    </location>
</feature>
<keyword evidence="11" id="KW-0807">Transducer</keyword>
<evidence type="ECO:0000256" key="11">
    <source>
        <dbReference type="ARBA" id="ARBA00023224"/>
    </source>
</evidence>
<dbReference type="Pfam" id="PF00431">
    <property type="entry name" value="CUB"/>
    <property type="match status" value="3"/>
</dbReference>
<dbReference type="PROSITE" id="PS00237">
    <property type="entry name" value="G_PROTEIN_RECEP_F1_1"/>
    <property type="match status" value="1"/>
</dbReference>
<evidence type="ECO:0000259" key="16">
    <source>
        <dbReference type="PROSITE" id="PS50262"/>
    </source>
</evidence>
<comment type="caution">
    <text evidence="12">Lacks conserved residue(s) required for the propagation of feature annotation.</text>
</comment>
<comment type="subcellular location">
    <subcellularLocation>
        <location evidence="1">Cell membrane</location>
        <topology evidence="1">Multi-pass membrane protein</topology>
    </subcellularLocation>
</comment>
<dbReference type="Pfam" id="PF00059">
    <property type="entry name" value="Lectin_C"/>
    <property type="match status" value="1"/>
</dbReference>
<dbReference type="OrthoDB" id="635273at2759"/>
<feature type="domain" description="C-type lectin" evidence="15">
    <location>
        <begin position="581"/>
        <end position="696"/>
    </location>
</feature>
<dbReference type="PRINTS" id="PR00373">
    <property type="entry name" value="GLYCHORMONER"/>
</dbReference>
<evidence type="ECO:0000256" key="8">
    <source>
        <dbReference type="ARBA" id="ARBA00023136"/>
    </source>
</evidence>
<feature type="transmembrane region" description="Helical" evidence="13">
    <location>
        <begin position="1189"/>
        <end position="1212"/>
    </location>
</feature>
<dbReference type="Pfam" id="PF13855">
    <property type="entry name" value="LRR_8"/>
    <property type="match status" value="1"/>
</dbReference>
<dbReference type="PROSITE" id="PS50262">
    <property type="entry name" value="G_PROTEIN_RECEP_F1_2"/>
    <property type="match status" value="1"/>
</dbReference>
<evidence type="ECO:0000256" key="6">
    <source>
        <dbReference type="ARBA" id="ARBA00022989"/>
    </source>
</evidence>
<dbReference type="Proteomes" id="UP001152320">
    <property type="component" value="Chromosome 16"/>
</dbReference>
<feature type="transmembrane region" description="Helical" evidence="13">
    <location>
        <begin position="721"/>
        <end position="740"/>
    </location>
</feature>
<dbReference type="SUPFAM" id="SSF56436">
    <property type="entry name" value="C-type lectin-like"/>
    <property type="match status" value="1"/>
</dbReference>
<name>A0A9Q0YTV3_HOLLE</name>
<dbReference type="SUPFAM" id="SSF52058">
    <property type="entry name" value="L domain-like"/>
    <property type="match status" value="1"/>
</dbReference>
<dbReference type="GO" id="GO:0007189">
    <property type="term" value="P:adenylate cyclase-activating G protein-coupled receptor signaling pathway"/>
    <property type="evidence" value="ECO:0007669"/>
    <property type="project" value="TreeGrafter"/>
</dbReference>
<evidence type="ECO:0000256" key="9">
    <source>
        <dbReference type="ARBA" id="ARBA00023157"/>
    </source>
</evidence>
<keyword evidence="7" id="KW-0297">G-protein coupled receptor</keyword>
<dbReference type="Gene3D" id="3.10.100.10">
    <property type="entry name" value="Mannose-Binding Protein A, subunit A"/>
    <property type="match status" value="1"/>
</dbReference>
<dbReference type="InterPro" id="IPR003591">
    <property type="entry name" value="Leu-rich_rpt_typical-subtyp"/>
</dbReference>